<dbReference type="Proteomes" id="UP000243459">
    <property type="component" value="Chromosome 1"/>
</dbReference>
<name>A0A5P1FVZ7_ASPOF</name>
<reference evidence="3" key="1">
    <citation type="journal article" date="2017" name="Nat. Commun.">
        <title>The asparagus genome sheds light on the origin and evolution of a young Y chromosome.</title>
        <authorList>
            <person name="Harkess A."/>
            <person name="Zhou J."/>
            <person name="Xu C."/>
            <person name="Bowers J.E."/>
            <person name="Van der Hulst R."/>
            <person name="Ayyampalayam S."/>
            <person name="Mercati F."/>
            <person name="Riccardi P."/>
            <person name="McKain M.R."/>
            <person name="Kakrana A."/>
            <person name="Tang H."/>
            <person name="Ray J."/>
            <person name="Groenendijk J."/>
            <person name="Arikit S."/>
            <person name="Mathioni S.M."/>
            <person name="Nakano M."/>
            <person name="Shan H."/>
            <person name="Telgmann-Rauber A."/>
            <person name="Kanno A."/>
            <person name="Yue Z."/>
            <person name="Chen H."/>
            <person name="Li W."/>
            <person name="Chen Y."/>
            <person name="Xu X."/>
            <person name="Zhang Y."/>
            <person name="Luo S."/>
            <person name="Chen H."/>
            <person name="Gao J."/>
            <person name="Mao Z."/>
            <person name="Pires J.C."/>
            <person name="Luo M."/>
            <person name="Kudrna D."/>
            <person name="Wing R.A."/>
            <person name="Meyers B.C."/>
            <person name="Yi K."/>
            <person name="Kong H."/>
            <person name="Lavrijsen P."/>
            <person name="Sunseri F."/>
            <person name="Falavigna A."/>
            <person name="Ye Y."/>
            <person name="Leebens-Mack J.H."/>
            <person name="Chen G."/>
        </authorList>
    </citation>
    <scope>NUCLEOTIDE SEQUENCE [LARGE SCALE GENOMIC DNA]</scope>
    <source>
        <strain evidence="3">cv. DH0086</strain>
    </source>
</reference>
<sequence>MGLGNRGVVGDKWSQRILWICALGSAISLYFVAVERHAQNRQRMMAEGLNSLDGDGGRSGGDKVLVAYTEPERGFAPGGDHSQVKKLPSSSATIFSNFQYFLLSC</sequence>
<evidence type="ECO:0000313" key="3">
    <source>
        <dbReference type="Proteomes" id="UP000243459"/>
    </source>
</evidence>
<gene>
    <name evidence="2" type="ORF">A4U43_C01F35010</name>
</gene>
<protein>
    <submittedName>
        <fullName evidence="2">Uncharacterized protein</fullName>
    </submittedName>
</protein>
<evidence type="ECO:0000256" key="1">
    <source>
        <dbReference type="SAM" id="Phobius"/>
    </source>
</evidence>
<evidence type="ECO:0000313" key="2">
    <source>
        <dbReference type="EMBL" id="ONK81993.1"/>
    </source>
</evidence>
<accession>A0A5P1FVZ7</accession>
<feature type="transmembrane region" description="Helical" evidence="1">
    <location>
        <begin position="17"/>
        <end position="34"/>
    </location>
</feature>
<keyword evidence="1" id="KW-0812">Transmembrane</keyword>
<dbReference type="Gramene" id="ONK81993">
    <property type="protein sequence ID" value="ONK81993"/>
    <property type="gene ID" value="A4U43_C01F35010"/>
</dbReference>
<organism evidence="2 3">
    <name type="scientific">Asparagus officinalis</name>
    <name type="common">Garden asparagus</name>
    <dbReference type="NCBI Taxonomy" id="4686"/>
    <lineage>
        <taxon>Eukaryota</taxon>
        <taxon>Viridiplantae</taxon>
        <taxon>Streptophyta</taxon>
        <taxon>Embryophyta</taxon>
        <taxon>Tracheophyta</taxon>
        <taxon>Spermatophyta</taxon>
        <taxon>Magnoliopsida</taxon>
        <taxon>Liliopsida</taxon>
        <taxon>Asparagales</taxon>
        <taxon>Asparagaceae</taxon>
        <taxon>Asparagoideae</taxon>
        <taxon>Asparagus</taxon>
    </lineage>
</organism>
<keyword evidence="3" id="KW-1185">Reference proteome</keyword>
<proteinExistence type="predicted"/>
<keyword evidence="1" id="KW-0472">Membrane</keyword>
<dbReference type="AlphaFoldDB" id="A0A5P1FVZ7"/>
<dbReference type="EMBL" id="CM007381">
    <property type="protein sequence ID" value="ONK81993.1"/>
    <property type="molecule type" value="Genomic_DNA"/>
</dbReference>
<keyword evidence="1" id="KW-1133">Transmembrane helix</keyword>